<evidence type="ECO:0000256" key="5">
    <source>
        <dbReference type="PROSITE-ProRule" id="PRU00169"/>
    </source>
</evidence>
<dbReference type="InterPro" id="IPR001789">
    <property type="entry name" value="Sig_transdc_resp-reg_receiver"/>
</dbReference>
<dbReference type="PANTHER" id="PTHR44591">
    <property type="entry name" value="STRESS RESPONSE REGULATOR PROTEIN 1"/>
    <property type="match status" value="1"/>
</dbReference>
<proteinExistence type="predicted"/>
<protein>
    <recommendedName>
        <fullName evidence="1">Stage 0 sporulation protein A homolog</fullName>
    </recommendedName>
</protein>
<comment type="caution">
    <text evidence="7">The sequence shown here is derived from an EMBL/GenBank/DDBJ whole genome shotgun (WGS) entry which is preliminary data.</text>
</comment>
<evidence type="ECO:0000259" key="6">
    <source>
        <dbReference type="PROSITE" id="PS50110"/>
    </source>
</evidence>
<accession>A0ABR7NJR7</accession>
<evidence type="ECO:0000313" key="8">
    <source>
        <dbReference type="Proteomes" id="UP000658131"/>
    </source>
</evidence>
<evidence type="ECO:0000256" key="1">
    <source>
        <dbReference type="ARBA" id="ARBA00018672"/>
    </source>
</evidence>
<dbReference type="Proteomes" id="UP000658131">
    <property type="component" value="Unassembled WGS sequence"/>
</dbReference>
<dbReference type="PANTHER" id="PTHR44591:SF14">
    <property type="entry name" value="PROTEIN PILG"/>
    <property type="match status" value="1"/>
</dbReference>
<gene>
    <name evidence="7" type="ORF">H8717_06580</name>
</gene>
<feature type="modified residue" description="4-aspartylphosphate" evidence="5">
    <location>
        <position position="53"/>
    </location>
</feature>
<dbReference type="EMBL" id="JACRTB010000008">
    <property type="protein sequence ID" value="MBC8576072.1"/>
    <property type="molecule type" value="Genomic_DNA"/>
</dbReference>
<organism evidence="7 8">
    <name type="scientific">Yanshouia hominis</name>
    <dbReference type="NCBI Taxonomy" id="2763673"/>
    <lineage>
        <taxon>Bacteria</taxon>
        <taxon>Bacillati</taxon>
        <taxon>Bacillota</taxon>
        <taxon>Clostridia</taxon>
        <taxon>Eubacteriales</taxon>
        <taxon>Oscillospiraceae</taxon>
        <taxon>Yanshouia</taxon>
    </lineage>
</organism>
<comment type="function">
    <text evidence="4">May play the central regulatory role in sporulation. It may be an element of the effector pathway responsible for the activation of sporulation genes in response to nutritional stress. Spo0A may act in concert with spo0H (a sigma factor) to control the expression of some genes that are critical to the sporulation process.</text>
</comment>
<keyword evidence="3" id="KW-0902">Two-component regulatory system</keyword>
<dbReference type="InterPro" id="IPR013972">
    <property type="entry name" value="YcbB"/>
</dbReference>
<dbReference type="InterPro" id="IPR050595">
    <property type="entry name" value="Bact_response_regulator"/>
</dbReference>
<dbReference type="Pfam" id="PF08664">
    <property type="entry name" value="YcbB"/>
    <property type="match status" value="1"/>
</dbReference>
<keyword evidence="7" id="KW-0238">DNA-binding</keyword>
<dbReference type="GO" id="GO:0003677">
    <property type="term" value="F:DNA binding"/>
    <property type="evidence" value="ECO:0007669"/>
    <property type="project" value="UniProtKB-KW"/>
</dbReference>
<keyword evidence="8" id="KW-1185">Reference proteome</keyword>
<feature type="domain" description="Response regulatory" evidence="6">
    <location>
        <begin position="2"/>
        <end position="118"/>
    </location>
</feature>
<dbReference type="PROSITE" id="PS50110">
    <property type="entry name" value="RESPONSE_REGULATORY"/>
    <property type="match status" value="1"/>
</dbReference>
<sequence>MRIYIAEDDPSVISILEEIIESCGLGEVCGNSGETAADPLYIAGLDPDIVLADFLMPELDGVSLVRELKALGCPARCIMISQVSAKELVGRAYDAGVDFFISKPINLIEVRSVVEAVSRQIESERKLSHIRQMLTAAPQQVRPDDSSRKRKLQLILGQLGISSEKGAEDILKICLYLLEQKMPVTQVSVGQLCEALSPDPKTMEQRVRRAIAKGMANLASMGLEDFTDDTFVRCGPVLFPYEELRAEMDLIRGKRQKGGKGNVKKFIDGMLLLLEEL</sequence>
<dbReference type="InterPro" id="IPR011006">
    <property type="entry name" value="CheY-like_superfamily"/>
</dbReference>
<dbReference type="SUPFAM" id="SSF52172">
    <property type="entry name" value="CheY-like"/>
    <property type="match status" value="1"/>
</dbReference>
<name>A0ABR7NJR7_9FIRM</name>
<dbReference type="RefSeq" id="WP_262399623.1">
    <property type="nucleotide sequence ID" value="NZ_JACRTB010000008.1"/>
</dbReference>
<evidence type="ECO:0000256" key="4">
    <source>
        <dbReference type="ARBA" id="ARBA00024867"/>
    </source>
</evidence>
<evidence type="ECO:0000256" key="3">
    <source>
        <dbReference type="ARBA" id="ARBA00023012"/>
    </source>
</evidence>
<evidence type="ECO:0000256" key="2">
    <source>
        <dbReference type="ARBA" id="ARBA00022553"/>
    </source>
</evidence>
<dbReference type="SMART" id="SM00448">
    <property type="entry name" value="REC"/>
    <property type="match status" value="1"/>
</dbReference>
<keyword evidence="2 5" id="KW-0597">Phosphoprotein</keyword>
<dbReference type="Gene3D" id="3.40.50.2300">
    <property type="match status" value="1"/>
</dbReference>
<dbReference type="Pfam" id="PF00072">
    <property type="entry name" value="Response_reg"/>
    <property type="match status" value="1"/>
</dbReference>
<reference evidence="7 8" key="1">
    <citation type="submission" date="2020-08" db="EMBL/GenBank/DDBJ databases">
        <title>Genome public.</title>
        <authorList>
            <person name="Liu C."/>
            <person name="Sun Q."/>
        </authorList>
    </citation>
    <scope>NUCLEOTIDE SEQUENCE [LARGE SCALE GENOMIC DNA]</scope>
    <source>
        <strain evidence="7 8">BX1</strain>
    </source>
</reference>
<evidence type="ECO:0000313" key="7">
    <source>
        <dbReference type="EMBL" id="MBC8576072.1"/>
    </source>
</evidence>